<dbReference type="EMBL" id="JAYMYS010000002">
    <property type="protein sequence ID" value="KAK7406302.1"/>
    <property type="molecule type" value="Genomic_DNA"/>
</dbReference>
<keyword evidence="4" id="KW-0812">Transmembrane</keyword>
<comment type="caution">
    <text evidence="6">The sequence shown here is derived from an EMBL/GenBank/DDBJ whole genome shotgun (WGS) entry which is preliminary data.</text>
</comment>
<dbReference type="PANTHER" id="PTHR47976">
    <property type="entry name" value="G-TYPE LECTIN S-RECEPTOR-LIKE SERINE/THREONINE-PROTEIN KINASE SD2-5"/>
    <property type="match status" value="1"/>
</dbReference>
<organism evidence="6 7">
    <name type="scientific">Psophocarpus tetragonolobus</name>
    <name type="common">Winged bean</name>
    <name type="synonym">Dolichos tetragonolobus</name>
    <dbReference type="NCBI Taxonomy" id="3891"/>
    <lineage>
        <taxon>Eukaryota</taxon>
        <taxon>Viridiplantae</taxon>
        <taxon>Streptophyta</taxon>
        <taxon>Embryophyta</taxon>
        <taxon>Tracheophyta</taxon>
        <taxon>Spermatophyta</taxon>
        <taxon>Magnoliopsida</taxon>
        <taxon>eudicotyledons</taxon>
        <taxon>Gunneridae</taxon>
        <taxon>Pentapetalae</taxon>
        <taxon>rosids</taxon>
        <taxon>fabids</taxon>
        <taxon>Fabales</taxon>
        <taxon>Fabaceae</taxon>
        <taxon>Papilionoideae</taxon>
        <taxon>50 kb inversion clade</taxon>
        <taxon>NPAAA clade</taxon>
        <taxon>indigoferoid/millettioid clade</taxon>
        <taxon>Phaseoleae</taxon>
        <taxon>Psophocarpus</taxon>
    </lineage>
</organism>
<sequence length="513" mass="57876">MLAFGNVTLSSTLSTKDSDAWLSPSGEFAFGFRQLNGTRASLFMVAIWYDKIPPKTIVWNAKVNESLATTSRGSEVHLTSGGLVLKTREGESIWIAQSNATVSYGTMLDTGNFALVNKNSTFVWESFNHPSDTLLPSQSLELDGKLTSRLADSNYMRGRFQLYFKDGVLLLSPLAWPAQLQYRYYYRINASHPLSRLVATLDFSGVFTQYAHPRSTNGQQGWTIMRYVPNNICTAIFSDYGSGACGYNSYCSMENNRPTCKCPYGYSLVDPTNQFGGCQPNFNLACGVDVQAQPEVLYEMHEFRNFNFPLGDYERIQPYTQQECRQSCLHDCMCALVILSGGDMCWKKRFPLSNGRQLPVNSSQHIVYIKTRINHDFYPHRNRELQPGTNSKKDRAKPILFGSLIVSLVVNSILIAAVALRSVLVMEAGEEEKAILTDWAYDCYMEGRMDVVVEKDEEALFDNGRLQKWIKIGIWCLNEQPEMRPTMGTVMQMLESFVQVPNPPPPFSMHSIS</sequence>
<reference evidence="6 7" key="1">
    <citation type="submission" date="2024-01" db="EMBL/GenBank/DDBJ databases">
        <title>The genomes of 5 underutilized Papilionoideae crops provide insights into root nodulation and disease resistanc.</title>
        <authorList>
            <person name="Jiang F."/>
        </authorList>
    </citation>
    <scope>NUCLEOTIDE SEQUENCE [LARGE SCALE GENOMIC DNA]</scope>
    <source>
        <strain evidence="6">DUOXIRENSHENG_FW03</strain>
        <tissue evidence="6">Leaves</tissue>
    </source>
</reference>
<evidence type="ECO:0000313" key="7">
    <source>
        <dbReference type="Proteomes" id="UP001386955"/>
    </source>
</evidence>
<evidence type="ECO:0000256" key="3">
    <source>
        <dbReference type="ARBA" id="ARBA00023180"/>
    </source>
</evidence>
<keyword evidence="2" id="KW-1015">Disulfide bond</keyword>
<dbReference type="FunFam" id="2.90.10.10:FF:000013">
    <property type="entry name" value="G-type lectin S-receptor-like serine/threonine-protein kinase LECRK1"/>
    <property type="match status" value="1"/>
</dbReference>
<evidence type="ECO:0000256" key="1">
    <source>
        <dbReference type="ARBA" id="ARBA00022729"/>
    </source>
</evidence>
<dbReference type="Gene3D" id="1.10.510.10">
    <property type="entry name" value="Transferase(Phosphotransferase) domain 1"/>
    <property type="match status" value="1"/>
</dbReference>
<feature type="transmembrane region" description="Helical" evidence="4">
    <location>
        <begin position="399"/>
        <end position="420"/>
    </location>
</feature>
<gene>
    <name evidence="6" type="ORF">VNO78_07925</name>
</gene>
<dbReference type="SUPFAM" id="SSF51110">
    <property type="entry name" value="alpha-D-mannose-specific plant lectins"/>
    <property type="match status" value="1"/>
</dbReference>
<evidence type="ECO:0000256" key="4">
    <source>
        <dbReference type="SAM" id="Phobius"/>
    </source>
</evidence>
<dbReference type="AlphaFoldDB" id="A0AAN9T419"/>
<dbReference type="SMART" id="SM00108">
    <property type="entry name" value="B_lectin"/>
    <property type="match status" value="1"/>
</dbReference>
<keyword evidence="7" id="KW-1185">Reference proteome</keyword>
<dbReference type="PANTHER" id="PTHR47976:SF56">
    <property type="entry name" value="RECEPTOR-LIKE SERINE_THREONINE-PROTEIN KINASE"/>
    <property type="match status" value="1"/>
</dbReference>
<evidence type="ECO:0000256" key="2">
    <source>
        <dbReference type="ARBA" id="ARBA00023157"/>
    </source>
</evidence>
<accession>A0AAN9T419</accession>
<evidence type="ECO:0000259" key="5">
    <source>
        <dbReference type="PROSITE" id="PS50927"/>
    </source>
</evidence>
<dbReference type="InterPro" id="IPR051343">
    <property type="entry name" value="G-type_lectin_kinases/EP1-like"/>
</dbReference>
<proteinExistence type="predicted"/>
<dbReference type="Gene3D" id="2.90.10.10">
    <property type="entry name" value="Bulb-type lectin domain"/>
    <property type="match status" value="1"/>
</dbReference>
<dbReference type="Pfam" id="PF01453">
    <property type="entry name" value="B_lectin"/>
    <property type="match status" value="1"/>
</dbReference>
<keyword evidence="3" id="KW-0325">Glycoprotein</keyword>
<dbReference type="InterPro" id="IPR001480">
    <property type="entry name" value="Bulb-type_lectin_dom"/>
</dbReference>
<dbReference type="InterPro" id="IPR036426">
    <property type="entry name" value="Bulb-type_lectin_dom_sf"/>
</dbReference>
<evidence type="ECO:0000313" key="6">
    <source>
        <dbReference type="EMBL" id="KAK7406302.1"/>
    </source>
</evidence>
<dbReference type="Proteomes" id="UP001386955">
    <property type="component" value="Unassembled WGS sequence"/>
</dbReference>
<name>A0AAN9T419_PSOTE</name>
<keyword evidence="1" id="KW-0732">Signal</keyword>
<dbReference type="PROSITE" id="PS50927">
    <property type="entry name" value="BULB_LECTIN"/>
    <property type="match status" value="1"/>
</dbReference>
<keyword evidence="4" id="KW-0472">Membrane</keyword>
<feature type="domain" description="Bulb-type lectin" evidence="5">
    <location>
        <begin position="6"/>
        <end position="128"/>
    </location>
</feature>
<keyword evidence="4" id="KW-1133">Transmembrane helix</keyword>
<protein>
    <recommendedName>
        <fullName evidence="5">Bulb-type lectin domain-containing protein</fullName>
    </recommendedName>
</protein>